<dbReference type="EMBL" id="GL883183">
    <property type="protein sequence ID" value="EGF98170.1"/>
    <property type="molecule type" value="Genomic_DNA"/>
</dbReference>
<keyword evidence="2" id="KW-1185">Reference proteome</keyword>
<reference evidence="2" key="1">
    <citation type="journal article" date="2011" name="Proc. Natl. Acad. Sci. U.S.A.">
        <title>Obligate biotrophy features unraveled by the genomic analysis of rust fungi.</title>
        <authorList>
            <person name="Duplessis S."/>
            <person name="Cuomo C.A."/>
            <person name="Lin Y.-C."/>
            <person name="Aerts A."/>
            <person name="Tisserant E."/>
            <person name="Veneault-Fourrey C."/>
            <person name="Joly D.L."/>
            <person name="Hacquard S."/>
            <person name="Amselem J."/>
            <person name="Cantarel B.L."/>
            <person name="Chiu R."/>
            <person name="Coutinho P.M."/>
            <person name="Feau N."/>
            <person name="Field M."/>
            <person name="Frey P."/>
            <person name="Gelhaye E."/>
            <person name="Goldberg J."/>
            <person name="Grabherr M.G."/>
            <person name="Kodira C.D."/>
            <person name="Kohler A."/>
            <person name="Kuees U."/>
            <person name="Lindquist E.A."/>
            <person name="Lucas S.M."/>
            <person name="Mago R."/>
            <person name="Mauceli E."/>
            <person name="Morin E."/>
            <person name="Murat C."/>
            <person name="Pangilinan J.L."/>
            <person name="Park R."/>
            <person name="Pearson M."/>
            <person name="Quesneville H."/>
            <person name="Rouhier N."/>
            <person name="Sakthikumar S."/>
            <person name="Salamov A.A."/>
            <person name="Schmutz J."/>
            <person name="Selles B."/>
            <person name="Shapiro H."/>
            <person name="Tanguay P."/>
            <person name="Tuskan G.A."/>
            <person name="Henrissat B."/>
            <person name="Van de Peer Y."/>
            <person name="Rouze P."/>
            <person name="Ellis J.G."/>
            <person name="Dodds P.N."/>
            <person name="Schein J.E."/>
            <person name="Zhong S."/>
            <person name="Hamelin R.C."/>
            <person name="Grigoriev I.V."/>
            <person name="Szabo L.J."/>
            <person name="Martin F."/>
        </authorList>
    </citation>
    <scope>NUCLEOTIDE SEQUENCE [LARGE SCALE GENOMIC DNA]</scope>
    <source>
        <strain evidence="2">98AG31 / pathotype 3-4-7</strain>
    </source>
</reference>
<dbReference type="Proteomes" id="UP000001072">
    <property type="component" value="Unassembled WGS sequence"/>
</dbReference>
<dbReference type="GeneID" id="18925093"/>
<dbReference type="HOGENOM" id="CLU_1205019_0_0_1"/>
<dbReference type="AlphaFoldDB" id="F4SB08"/>
<evidence type="ECO:0000313" key="1">
    <source>
        <dbReference type="EMBL" id="EGF98170.1"/>
    </source>
</evidence>
<organism evidence="2">
    <name type="scientific">Melampsora larici-populina (strain 98AG31 / pathotype 3-4-7)</name>
    <name type="common">Poplar leaf rust fungus</name>
    <dbReference type="NCBI Taxonomy" id="747676"/>
    <lineage>
        <taxon>Eukaryota</taxon>
        <taxon>Fungi</taxon>
        <taxon>Dikarya</taxon>
        <taxon>Basidiomycota</taxon>
        <taxon>Pucciniomycotina</taxon>
        <taxon>Pucciniomycetes</taxon>
        <taxon>Pucciniales</taxon>
        <taxon>Melampsoraceae</taxon>
        <taxon>Melampsora</taxon>
    </lineage>
</organism>
<dbReference type="InParanoid" id="F4SB08"/>
<accession>F4SB08</accession>
<gene>
    <name evidence="1" type="ORF">MELLADRAFT_113774</name>
</gene>
<dbReference type="VEuPathDB" id="FungiDB:MELLADRAFT_113774"/>
<name>F4SB08_MELLP</name>
<protein>
    <submittedName>
        <fullName evidence="1">Uncharacterized protein</fullName>
    </submittedName>
</protein>
<sequence length="230" mass="26468">MQPQLGIETSTLVQIEDEDSNKPLDLAPYLPIFQELVNMNKVRKHFERGCLGHCQDIHIEKKGRATVNKIVKQLHLINTQFDIEFHLLVSSFNPKTKLAKELWTEEHNSCNWWAELVQNEHHLLENFAKEPTKCPSNVFKKPKVRAAPIKVKEQTCLRTELTLRLNQLVVCLQVHRTHDCQITNTMLEKGAAPGNMSLADVRLWLEEIAEGRYAVVVDTEQSQSVNVSNW</sequence>
<evidence type="ECO:0000313" key="2">
    <source>
        <dbReference type="Proteomes" id="UP000001072"/>
    </source>
</evidence>
<dbReference type="KEGG" id="mlr:MELLADRAFT_113774"/>
<proteinExistence type="predicted"/>
<dbReference type="RefSeq" id="XP_007418579.1">
    <property type="nucleotide sequence ID" value="XM_007418517.1"/>
</dbReference>